<reference evidence="3" key="1">
    <citation type="submission" date="2023-06" db="EMBL/GenBank/DDBJ databases">
        <title>Egi l300058.</title>
        <authorList>
            <person name="Gao L."/>
            <person name="Fang B.-Z."/>
            <person name="Li W.-J."/>
        </authorList>
    </citation>
    <scope>NUCLEOTIDE SEQUENCE</scope>
    <source>
        <strain evidence="3">EGI L300058</strain>
    </source>
</reference>
<protein>
    <submittedName>
        <fullName evidence="3">Class E sortase</fullName>
    </submittedName>
</protein>
<dbReference type="InterPro" id="IPR053465">
    <property type="entry name" value="Sortase_Class_E"/>
</dbReference>
<dbReference type="InterPro" id="IPR042003">
    <property type="entry name" value="Sortase_E"/>
</dbReference>
<evidence type="ECO:0000256" key="2">
    <source>
        <dbReference type="SAM" id="Phobius"/>
    </source>
</evidence>
<dbReference type="InterPro" id="IPR005754">
    <property type="entry name" value="Sortase"/>
</dbReference>
<evidence type="ECO:0000256" key="1">
    <source>
        <dbReference type="ARBA" id="ARBA00022801"/>
    </source>
</evidence>
<feature type="transmembrane region" description="Helical" evidence="2">
    <location>
        <begin position="27"/>
        <end position="50"/>
    </location>
</feature>
<dbReference type="RefSeq" id="WP_301141947.1">
    <property type="nucleotide sequence ID" value="NZ_JAUHQA010000001.1"/>
</dbReference>
<keyword evidence="2" id="KW-1133">Transmembrane helix</keyword>
<dbReference type="Proteomes" id="UP001172708">
    <property type="component" value="Unassembled WGS sequence"/>
</dbReference>
<keyword evidence="2" id="KW-0472">Membrane</keyword>
<evidence type="ECO:0000313" key="3">
    <source>
        <dbReference type="EMBL" id="MDN4480531.1"/>
    </source>
</evidence>
<dbReference type="NCBIfam" id="TIGR01076">
    <property type="entry name" value="sortase_fam"/>
    <property type="match status" value="1"/>
</dbReference>
<sequence>MTTDTEARDRADAPAPARSERRRLSAVGILGELFIAAGLLIALFVVWQLFYTDVQGERVQREAVEETEWVQPAIVAADTVQTIPDELKMRDTDPPEMTYPGYADEFAALMVPRWGEDYTKLIYEGVTRADVLDPLGIGHYPDTALPGETGNFAISAHRTTYGKPFVDIDQLAAGDALIVQTEEAWFVYTVESWDIVTPQDVQVIAPMPGEPGVEPDDRYITLTTCHPKFSAAERWVVHGRLDYWAPTGNGVPEELLEVAP</sequence>
<dbReference type="Gene3D" id="2.40.260.10">
    <property type="entry name" value="Sortase"/>
    <property type="match status" value="1"/>
</dbReference>
<keyword evidence="2" id="KW-0812">Transmembrane</keyword>
<dbReference type="CDD" id="cd05830">
    <property type="entry name" value="Sortase_E"/>
    <property type="match status" value="1"/>
</dbReference>
<comment type="caution">
    <text evidence="3">The sequence shown here is derived from an EMBL/GenBank/DDBJ whole genome shotgun (WGS) entry which is preliminary data.</text>
</comment>
<organism evidence="3 4">
    <name type="scientific">Demequina muriae</name>
    <dbReference type="NCBI Taxonomy" id="3051664"/>
    <lineage>
        <taxon>Bacteria</taxon>
        <taxon>Bacillati</taxon>
        <taxon>Actinomycetota</taxon>
        <taxon>Actinomycetes</taxon>
        <taxon>Micrococcales</taxon>
        <taxon>Demequinaceae</taxon>
        <taxon>Demequina</taxon>
    </lineage>
</organism>
<dbReference type="NCBIfam" id="NF033747">
    <property type="entry name" value="class_E_sortase"/>
    <property type="match status" value="1"/>
</dbReference>
<dbReference type="EMBL" id="JAUHQA010000001">
    <property type="protein sequence ID" value="MDN4480531.1"/>
    <property type="molecule type" value="Genomic_DNA"/>
</dbReference>
<keyword evidence="1" id="KW-0378">Hydrolase</keyword>
<name>A0ABT8GGY2_9MICO</name>
<dbReference type="InterPro" id="IPR023365">
    <property type="entry name" value="Sortase_dom-sf"/>
</dbReference>
<gene>
    <name evidence="3" type="ORF">QQX02_06305</name>
</gene>
<dbReference type="Pfam" id="PF04203">
    <property type="entry name" value="Sortase"/>
    <property type="match status" value="1"/>
</dbReference>
<keyword evidence="4" id="KW-1185">Reference proteome</keyword>
<evidence type="ECO:0000313" key="4">
    <source>
        <dbReference type="Proteomes" id="UP001172708"/>
    </source>
</evidence>
<accession>A0ABT8GGY2</accession>
<dbReference type="SUPFAM" id="SSF63817">
    <property type="entry name" value="Sortase"/>
    <property type="match status" value="1"/>
</dbReference>
<proteinExistence type="predicted"/>